<protein>
    <submittedName>
        <fullName evidence="2">Putative exocyst complex component Exo70</fullName>
    </submittedName>
</protein>
<organism evidence="2 3">
    <name type="scientific">Medicago truncatula</name>
    <name type="common">Barrel medic</name>
    <name type="synonym">Medicago tribuloides</name>
    <dbReference type="NCBI Taxonomy" id="3880"/>
    <lineage>
        <taxon>Eukaryota</taxon>
        <taxon>Viridiplantae</taxon>
        <taxon>Streptophyta</taxon>
        <taxon>Embryophyta</taxon>
        <taxon>Tracheophyta</taxon>
        <taxon>Spermatophyta</taxon>
        <taxon>Magnoliopsida</taxon>
        <taxon>eudicotyledons</taxon>
        <taxon>Gunneridae</taxon>
        <taxon>Pentapetalae</taxon>
        <taxon>rosids</taxon>
        <taxon>fabids</taxon>
        <taxon>Fabales</taxon>
        <taxon>Fabaceae</taxon>
        <taxon>Papilionoideae</taxon>
        <taxon>50 kb inversion clade</taxon>
        <taxon>NPAAA clade</taxon>
        <taxon>Hologalegina</taxon>
        <taxon>IRL clade</taxon>
        <taxon>Trifolieae</taxon>
        <taxon>Medicago</taxon>
    </lineage>
</organism>
<feature type="transmembrane region" description="Helical" evidence="1">
    <location>
        <begin position="131"/>
        <end position="152"/>
    </location>
</feature>
<comment type="caution">
    <text evidence="2">The sequence shown here is derived from an EMBL/GenBank/DDBJ whole genome shotgun (WGS) entry which is preliminary data.</text>
</comment>
<gene>
    <name evidence="2" type="ORF">MtrunA17_Chr5g0431751</name>
</gene>
<evidence type="ECO:0000313" key="2">
    <source>
        <dbReference type="EMBL" id="RHN56651.1"/>
    </source>
</evidence>
<keyword evidence="1" id="KW-0472">Membrane</keyword>
<dbReference type="EMBL" id="PSQE01000005">
    <property type="protein sequence ID" value="RHN56651.1"/>
    <property type="molecule type" value="Genomic_DNA"/>
</dbReference>
<proteinExistence type="predicted"/>
<accession>A0A396HVS9</accession>
<dbReference type="AlphaFoldDB" id="A0A396HVS9"/>
<sequence length="293" mass="33385">MTRILIQIWRWLMHPKVCRFVGFASAVLGLLCYALSSSFNYLFGDWNLLKIFLYGVFSFIISLVVLFANIWRHSRSLRFKAHSAYCLISCAAFAIMSLSLLRQTQCGFVVDLLYIFLGCLIVQLMKVKLQLFILGAGFSYFVIILRSSFSFVDVVIDNEQPTSFQDENLVLLKSFHIHHNQSVLILLVESSNVIDIVLMQLKEYLSDDSELTMSDLNLLINALPLETIDNLNNAVNLMVNVGSMKHLSSVFSSCRTERLAQRLQRSGFQKLSLEGIQKKTLFIGFLKKIATIE</sequence>
<feature type="transmembrane region" description="Helical" evidence="1">
    <location>
        <begin position="20"/>
        <end position="39"/>
    </location>
</feature>
<dbReference type="Proteomes" id="UP000265566">
    <property type="component" value="Chromosome 5"/>
</dbReference>
<keyword evidence="1" id="KW-1133">Transmembrane helix</keyword>
<evidence type="ECO:0000256" key="1">
    <source>
        <dbReference type="SAM" id="Phobius"/>
    </source>
</evidence>
<feature type="transmembrane region" description="Helical" evidence="1">
    <location>
        <begin position="107"/>
        <end position="124"/>
    </location>
</feature>
<name>A0A396HVS9_MEDTR</name>
<reference evidence="3" key="1">
    <citation type="journal article" date="2018" name="Nat. Plants">
        <title>Whole-genome landscape of Medicago truncatula symbiotic genes.</title>
        <authorList>
            <person name="Pecrix Y."/>
            <person name="Staton S.E."/>
            <person name="Sallet E."/>
            <person name="Lelandais-Briere C."/>
            <person name="Moreau S."/>
            <person name="Carrere S."/>
            <person name="Blein T."/>
            <person name="Jardinaud M.F."/>
            <person name="Latrasse D."/>
            <person name="Zouine M."/>
            <person name="Zahm M."/>
            <person name="Kreplak J."/>
            <person name="Mayjonade B."/>
            <person name="Satge C."/>
            <person name="Perez M."/>
            <person name="Cauet S."/>
            <person name="Marande W."/>
            <person name="Chantry-Darmon C."/>
            <person name="Lopez-Roques C."/>
            <person name="Bouchez O."/>
            <person name="Berard A."/>
            <person name="Debelle F."/>
            <person name="Munos S."/>
            <person name="Bendahmane A."/>
            <person name="Berges H."/>
            <person name="Niebel A."/>
            <person name="Buitink J."/>
            <person name="Frugier F."/>
            <person name="Benhamed M."/>
            <person name="Crespi M."/>
            <person name="Gouzy J."/>
            <person name="Gamas P."/>
        </authorList>
    </citation>
    <scope>NUCLEOTIDE SEQUENCE [LARGE SCALE GENOMIC DNA]</scope>
    <source>
        <strain evidence="3">cv. Jemalong A17</strain>
    </source>
</reference>
<keyword evidence="1" id="KW-0812">Transmembrane</keyword>
<feature type="transmembrane region" description="Helical" evidence="1">
    <location>
        <begin position="51"/>
        <end position="71"/>
    </location>
</feature>
<evidence type="ECO:0000313" key="3">
    <source>
        <dbReference type="Proteomes" id="UP000265566"/>
    </source>
</evidence>
<dbReference type="Gene3D" id="1.20.1280.170">
    <property type="entry name" value="Exocyst complex component Exo70"/>
    <property type="match status" value="1"/>
</dbReference>
<feature type="transmembrane region" description="Helical" evidence="1">
    <location>
        <begin position="83"/>
        <end position="101"/>
    </location>
</feature>
<dbReference type="Gramene" id="rna32083">
    <property type="protein sequence ID" value="RHN56651.1"/>
    <property type="gene ID" value="gene32083"/>
</dbReference>